<dbReference type="Proteomes" id="UP001175226">
    <property type="component" value="Unassembled WGS sequence"/>
</dbReference>
<organism evidence="1 2">
    <name type="scientific">Armillaria borealis</name>
    <dbReference type="NCBI Taxonomy" id="47425"/>
    <lineage>
        <taxon>Eukaryota</taxon>
        <taxon>Fungi</taxon>
        <taxon>Dikarya</taxon>
        <taxon>Basidiomycota</taxon>
        <taxon>Agaricomycotina</taxon>
        <taxon>Agaricomycetes</taxon>
        <taxon>Agaricomycetidae</taxon>
        <taxon>Agaricales</taxon>
        <taxon>Marasmiineae</taxon>
        <taxon>Physalacriaceae</taxon>
        <taxon>Armillaria</taxon>
    </lineage>
</organism>
<protein>
    <submittedName>
        <fullName evidence="1">Uncharacterized protein</fullName>
    </submittedName>
</protein>
<dbReference type="AlphaFoldDB" id="A0AA39J999"/>
<evidence type="ECO:0000313" key="2">
    <source>
        <dbReference type="Proteomes" id="UP001175226"/>
    </source>
</evidence>
<gene>
    <name evidence="1" type="ORF">EV421DRAFT_1907448</name>
</gene>
<sequence>MSELISHCPTQWPKATKQNQERMDQFYSKIDTRDSIDALIKDRTSKDPYHLSRIHKDDMLLEDMCIAFDDEAQVWRLA</sequence>
<evidence type="ECO:0000313" key="1">
    <source>
        <dbReference type="EMBL" id="KAK0437154.1"/>
    </source>
</evidence>
<accession>A0AA39J999</accession>
<proteinExistence type="predicted"/>
<reference evidence="1" key="1">
    <citation type="submission" date="2023-06" db="EMBL/GenBank/DDBJ databases">
        <authorList>
            <consortium name="Lawrence Berkeley National Laboratory"/>
            <person name="Ahrendt S."/>
            <person name="Sahu N."/>
            <person name="Indic B."/>
            <person name="Wong-Bajracharya J."/>
            <person name="Merenyi Z."/>
            <person name="Ke H.-M."/>
            <person name="Monk M."/>
            <person name="Kocsube S."/>
            <person name="Drula E."/>
            <person name="Lipzen A."/>
            <person name="Balint B."/>
            <person name="Henrissat B."/>
            <person name="Andreopoulos B."/>
            <person name="Martin F.M."/>
            <person name="Harder C.B."/>
            <person name="Rigling D."/>
            <person name="Ford K.L."/>
            <person name="Foster G.D."/>
            <person name="Pangilinan J."/>
            <person name="Papanicolaou A."/>
            <person name="Barry K."/>
            <person name="LaButti K."/>
            <person name="Viragh M."/>
            <person name="Koriabine M."/>
            <person name="Yan M."/>
            <person name="Riley R."/>
            <person name="Champramary S."/>
            <person name="Plett K.L."/>
            <person name="Tsai I.J."/>
            <person name="Slot J."/>
            <person name="Sipos G."/>
            <person name="Plett J."/>
            <person name="Nagy L.G."/>
            <person name="Grigoriev I.V."/>
        </authorList>
    </citation>
    <scope>NUCLEOTIDE SEQUENCE</scope>
    <source>
        <strain evidence="1">FPL87.14</strain>
    </source>
</reference>
<name>A0AA39J999_9AGAR</name>
<keyword evidence="2" id="KW-1185">Reference proteome</keyword>
<comment type="caution">
    <text evidence="1">The sequence shown here is derived from an EMBL/GenBank/DDBJ whole genome shotgun (WGS) entry which is preliminary data.</text>
</comment>
<dbReference type="EMBL" id="JAUEPT010000050">
    <property type="protein sequence ID" value="KAK0437154.1"/>
    <property type="molecule type" value="Genomic_DNA"/>
</dbReference>